<evidence type="ECO:0000256" key="7">
    <source>
        <dbReference type="ARBA" id="ARBA00022741"/>
    </source>
</evidence>
<dbReference type="GO" id="GO:0005524">
    <property type="term" value="F:ATP binding"/>
    <property type="evidence" value="ECO:0007669"/>
    <property type="project" value="UniProtKB-KW"/>
</dbReference>
<feature type="binding site" evidence="17">
    <location>
        <position position="97"/>
    </location>
    <ligand>
        <name>ATP</name>
        <dbReference type="ChEBI" id="CHEBI:30616"/>
    </ligand>
</feature>
<evidence type="ECO:0000256" key="4">
    <source>
        <dbReference type="ARBA" id="ARBA00022516"/>
    </source>
</evidence>
<evidence type="ECO:0000256" key="15">
    <source>
        <dbReference type="PIRSR" id="PIRSR600829-1"/>
    </source>
</evidence>
<keyword evidence="12 19" id="KW-0472">Membrane</keyword>
<protein>
    <recommendedName>
        <fullName evidence="22">Diacylglycerol kinase</fullName>
    </recommendedName>
</protein>
<evidence type="ECO:0000256" key="6">
    <source>
        <dbReference type="ARBA" id="ARBA00022692"/>
    </source>
</evidence>
<evidence type="ECO:0000256" key="11">
    <source>
        <dbReference type="ARBA" id="ARBA00023098"/>
    </source>
</evidence>
<feature type="transmembrane region" description="Helical" evidence="19">
    <location>
        <begin position="137"/>
        <end position="156"/>
    </location>
</feature>
<name>A0A2M8P3L2_9CHLR</name>
<keyword evidence="3" id="KW-1003">Cell membrane</keyword>
<feature type="binding site" evidence="17">
    <location>
        <position position="157"/>
    </location>
    <ligand>
        <name>ATP</name>
        <dbReference type="ChEBI" id="CHEBI:30616"/>
    </ligand>
</feature>
<dbReference type="Gene3D" id="1.10.287.3610">
    <property type="match status" value="1"/>
</dbReference>
<dbReference type="GO" id="GO:0046872">
    <property type="term" value="F:metal ion binding"/>
    <property type="evidence" value="ECO:0007669"/>
    <property type="project" value="UniProtKB-KW"/>
</dbReference>
<keyword evidence="11" id="KW-0443">Lipid metabolism</keyword>
<evidence type="ECO:0000256" key="3">
    <source>
        <dbReference type="ARBA" id="ARBA00022475"/>
    </source>
</evidence>
<dbReference type="EMBL" id="PGTK01000001">
    <property type="protein sequence ID" value="PJF32123.1"/>
    <property type="molecule type" value="Genomic_DNA"/>
</dbReference>
<keyword evidence="13" id="KW-0594">Phospholipid biosynthesis</keyword>
<evidence type="ECO:0000313" key="21">
    <source>
        <dbReference type="Proteomes" id="UP000228921"/>
    </source>
</evidence>
<keyword evidence="5" id="KW-0808">Transferase</keyword>
<keyword evidence="7 17" id="KW-0547">Nucleotide-binding</keyword>
<sequence>MARCTCWATIIIMLRIRRACGRNRLSYWLRLALPASTSHSLLSEIAMKATQTETEKATSNGRRPLFVFHPDTLETLNARPEDYSPIVSTSRLKSLRYALAGWLYMLRYQKNTRIQAVFSVAVMALAFWLSLPPRDWAVLVIIITMNWMAEFINAALEAVVNLASPQLHPMARVCKDVGAAAVLLAAVAAVLVGAFILAPPLLERLVVLLTR</sequence>
<accession>A0A2M8P3L2</accession>
<evidence type="ECO:0000256" key="12">
    <source>
        <dbReference type="ARBA" id="ARBA00023136"/>
    </source>
</evidence>
<evidence type="ECO:0000256" key="5">
    <source>
        <dbReference type="ARBA" id="ARBA00022679"/>
    </source>
</evidence>
<evidence type="ECO:0000256" key="13">
    <source>
        <dbReference type="ARBA" id="ARBA00023209"/>
    </source>
</evidence>
<evidence type="ECO:0000256" key="19">
    <source>
        <dbReference type="SAM" id="Phobius"/>
    </source>
</evidence>
<organism evidence="20 21">
    <name type="scientific">Candidatus Thermofonsia Clade 1 bacterium</name>
    <dbReference type="NCBI Taxonomy" id="2364210"/>
    <lineage>
        <taxon>Bacteria</taxon>
        <taxon>Bacillati</taxon>
        <taxon>Chloroflexota</taxon>
        <taxon>Candidatus Thermofontia</taxon>
        <taxon>Candidatus Thermofonsia Clade 1</taxon>
    </lineage>
</organism>
<dbReference type="AlphaFoldDB" id="A0A2M8P3L2"/>
<keyword evidence="18" id="KW-0479">Metal-binding</keyword>
<comment type="caution">
    <text evidence="20">The sequence shown here is derived from an EMBL/GenBank/DDBJ whole genome shotgun (WGS) entry which is preliminary data.</text>
</comment>
<dbReference type="InterPro" id="IPR000829">
    <property type="entry name" value="DAGK"/>
</dbReference>
<dbReference type="CDD" id="cd14265">
    <property type="entry name" value="UDPK_IM_like"/>
    <property type="match status" value="1"/>
</dbReference>
<evidence type="ECO:0000256" key="2">
    <source>
        <dbReference type="ARBA" id="ARBA00005967"/>
    </source>
</evidence>
<evidence type="ECO:0000313" key="20">
    <source>
        <dbReference type="EMBL" id="PJF32123.1"/>
    </source>
</evidence>
<feature type="transmembrane region" description="Helical" evidence="19">
    <location>
        <begin position="114"/>
        <end position="131"/>
    </location>
</feature>
<evidence type="ECO:0000256" key="10">
    <source>
        <dbReference type="ARBA" id="ARBA00022989"/>
    </source>
</evidence>
<feature type="transmembrane region" description="Helical" evidence="19">
    <location>
        <begin position="177"/>
        <end position="198"/>
    </location>
</feature>
<feature type="binding site" evidence="17">
    <location>
        <begin position="175"/>
        <end position="176"/>
    </location>
    <ligand>
        <name>ATP</name>
        <dbReference type="ChEBI" id="CHEBI:30616"/>
    </ligand>
</feature>
<keyword evidence="18" id="KW-0460">Magnesium</keyword>
<evidence type="ECO:0000256" key="14">
    <source>
        <dbReference type="ARBA" id="ARBA00023264"/>
    </source>
</evidence>
<keyword evidence="9 17" id="KW-0067">ATP-binding</keyword>
<keyword evidence="6 19" id="KW-0812">Transmembrane</keyword>
<evidence type="ECO:0000256" key="16">
    <source>
        <dbReference type="PIRSR" id="PIRSR600829-2"/>
    </source>
</evidence>
<comment type="similarity">
    <text evidence="2">Belongs to the bacterial diacylglycerol kinase family.</text>
</comment>
<dbReference type="PANTHER" id="PTHR34299">
    <property type="entry name" value="DIACYLGLYCEROL KINASE"/>
    <property type="match status" value="1"/>
</dbReference>
<evidence type="ECO:0000256" key="9">
    <source>
        <dbReference type="ARBA" id="ARBA00022840"/>
    </source>
</evidence>
<evidence type="ECO:0000256" key="17">
    <source>
        <dbReference type="PIRSR" id="PIRSR600829-3"/>
    </source>
</evidence>
<comment type="cofactor">
    <cofactor evidence="18">
        <name>Mg(2+)</name>
        <dbReference type="ChEBI" id="CHEBI:18420"/>
    </cofactor>
    <text evidence="18">Mn(2+), Zn(2+), Cd(2+) and Co(2+) support activity to lesser extents.</text>
</comment>
<keyword evidence="10 19" id="KW-1133">Transmembrane helix</keyword>
<evidence type="ECO:0000256" key="1">
    <source>
        <dbReference type="ARBA" id="ARBA00004651"/>
    </source>
</evidence>
<keyword evidence="8" id="KW-0418">Kinase</keyword>
<feature type="binding site" evidence="16">
    <location>
        <position position="150"/>
    </location>
    <ligand>
        <name>substrate</name>
    </ligand>
</feature>
<evidence type="ECO:0000256" key="18">
    <source>
        <dbReference type="PIRSR" id="PIRSR600829-4"/>
    </source>
</evidence>
<comment type="subcellular location">
    <subcellularLocation>
        <location evidence="1">Cell membrane</location>
        <topology evidence="1">Multi-pass membrane protein</topology>
    </subcellularLocation>
</comment>
<gene>
    <name evidence="20" type="ORF">CUN51_00400</name>
</gene>
<dbReference type="GO" id="GO:0008654">
    <property type="term" value="P:phospholipid biosynthetic process"/>
    <property type="evidence" value="ECO:0007669"/>
    <property type="project" value="UniProtKB-KW"/>
</dbReference>
<dbReference type="Proteomes" id="UP000228921">
    <property type="component" value="Unassembled WGS sequence"/>
</dbReference>
<dbReference type="GO" id="GO:0005886">
    <property type="term" value="C:plasma membrane"/>
    <property type="evidence" value="ECO:0007669"/>
    <property type="project" value="UniProtKB-SubCell"/>
</dbReference>
<feature type="active site" description="Proton acceptor" evidence="15">
    <location>
        <position position="150"/>
    </location>
</feature>
<feature type="binding site" evidence="18">
    <location>
        <position position="157"/>
    </location>
    <ligand>
        <name>a divalent metal cation</name>
        <dbReference type="ChEBI" id="CHEBI:60240"/>
    </ligand>
</feature>
<keyword evidence="4" id="KW-0444">Lipid biosynthesis</keyword>
<keyword evidence="14" id="KW-1208">Phospholipid metabolism</keyword>
<dbReference type="GO" id="GO:0016301">
    <property type="term" value="F:kinase activity"/>
    <property type="evidence" value="ECO:0007669"/>
    <property type="project" value="UniProtKB-KW"/>
</dbReference>
<evidence type="ECO:0008006" key="22">
    <source>
        <dbReference type="Google" id="ProtNLM"/>
    </source>
</evidence>
<reference evidence="20 21" key="1">
    <citation type="submission" date="2017-11" db="EMBL/GenBank/DDBJ databases">
        <title>Evolution of Phototrophy in the Chloroflexi Phylum Driven by Horizontal Gene Transfer.</title>
        <authorList>
            <person name="Ward L.M."/>
            <person name="Hemp J."/>
            <person name="Shih P.M."/>
            <person name="Mcglynn S.E."/>
            <person name="Fischer W."/>
        </authorList>
    </citation>
    <scope>NUCLEOTIDE SEQUENCE [LARGE SCALE GENOMIC DNA]</scope>
    <source>
        <strain evidence="20">CP2_2F</strain>
    </source>
</reference>
<proteinExistence type="inferred from homology"/>
<dbReference type="InterPro" id="IPR036945">
    <property type="entry name" value="DAGK_sf"/>
</dbReference>
<dbReference type="Pfam" id="PF01219">
    <property type="entry name" value="DAGK_prokar"/>
    <property type="match status" value="1"/>
</dbReference>
<dbReference type="InterPro" id="IPR033717">
    <property type="entry name" value="UDPK"/>
</dbReference>
<evidence type="ECO:0000256" key="8">
    <source>
        <dbReference type="ARBA" id="ARBA00022777"/>
    </source>
</evidence>
<dbReference type="PANTHER" id="PTHR34299:SF1">
    <property type="entry name" value="DIACYLGLYCEROL KINASE"/>
    <property type="match status" value="1"/>
</dbReference>